<evidence type="ECO:0000313" key="1">
    <source>
        <dbReference type="EMBL" id="ACZ88011.1"/>
    </source>
</evidence>
<name>D2BBY8_STRRD</name>
<protein>
    <submittedName>
        <fullName evidence="1">Uncharacterized protein</fullName>
    </submittedName>
</protein>
<dbReference type="EMBL" id="CP001814">
    <property type="protein sequence ID" value="ACZ88011.1"/>
    <property type="molecule type" value="Genomic_DNA"/>
</dbReference>
<dbReference type="OrthoDB" id="3541878at2"/>
<dbReference type="STRING" id="479432.Sros_5242"/>
<dbReference type="HOGENOM" id="CLU_2290138_0_0_11"/>
<proteinExistence type="predicted"/>
<organism evidence="1 2">
    <name type="scientific">Streptosporangium roseum (strain ATCC 12428 / DSM 43021 / JCM 3005 / KCTC 9067 / NCIMB 10171 / NRRL 2505 / NI 9100)</name>
    <dbReference type="NCBI Taxonomy" id="479432"/>
    <lineage>
        <taxon>Bacteria</taxon>
        <taxon>Bacillati</taxon>
        <taxon>Actinomycetota</taxon>
        <taxon>Actinomycetes</taxon>
        <taxon>Streptosporangiales</taxon>
        <taxon>Streptosporangiaceae</taxon>
        <taxon>Streptosporangium</taxon>
    </lineage>
</organism>
<gene>
    <name evidence="1" type="ordered locus">Sros_5242</name>
</gene>
<dbReference type="Proteomes" id="UP000002029">
    <property type="component" value="Chromosome"/>
</dbReference>
<dbReference type="AlphaFoldDB" id="D2BBY8"/>
<keyword evidence="2" id="KW-1185">Reference proteome</keyword>
<evidence type="ECO:0000313" key="2">
    <source>
        <dbReference type="Proteomes" id="UP000002029"/>
    </source>
</evidence>
<sequence length="101" mass="11128">MSTDGYSVGWQSLRRESAVYRERHEHMAEVERELRQAFDRDRATLGNDMYGAAMAKGLPAIEQGIFTAAAAYLAELEATFGGLDTNAGTYERAEQPPGTEP</sequence>
<reference evidence="1 2" key="1">
    <citation type="journal article" date="2010" name="Stand. Genomic Sci.">
        <title>Complete genome sequence of Streptosporangium roseum type strain (NI 9100).</title>
        <authorList>
            <person name="Nolan M."/>
            <person name="Sikorski J."/>
            <person name="Jando M."/>
            <person name="Lucas S."/>
            <person name="Lapidus A."/>
            <person name="Glavina Del Rio T."/>
            <person name="Chen F."/>
            <person name="Tice H."/>
            <person name="Pitluck S."/>
            <person name="Cheng J.F."/>
            <person name="Chertkov O."/>
            <person name="Sims D."/>
            <person name="Meincke L."/>
            <person name="Brettin T."/>
            <person name="Han C."/>
            <person name="Detter J.C."/>
            <person name="Bruce D."/>
            <person name="Goodwin L."/>
            <person name="Land M."/>
            <person name="Hauser L."/>
            <person name="Chang Y.J."/>
            <person name="Jeffries C.D."/>
            <person name="Ivanova N."/>
            <person name="Mavromatis K."/>
            <person name="Mikhailova N."/>
            <person name="Chen A."/>
            <person name="Palaniappan K."/>
            <person name="Chain P."/>
            <person name="Rohde M."/>
            <person name="Goker M."/>
            <person name="Bristow J."/>
            <person name="Eisen J.A."/>
            <person name="Markowitz V."/>
            <person name="Hugenholtz P."/>
            <person name="Kyrpides N.C."/>
            <person name="Klenk H.P."/>
        </authorList>
    </citation>
    <scope>NUCLEOTIDE SEQUENCE [LARGE SCALE GENOMIC DNA]</scope>
    <source>
        <strain evidence="2">ATCC 12428 / DSM 43021 / JCM 3005 / NI 9100</strain>
    </source>
</reference>
<dbReference type="KEGG" id="sro:Sros_5242"/>
<dbReference type="RefSeq" id="WP_012891748.1">
    <property type="nucleotide sequence ID" value="NC_013595.1"/>
</dbReference>
<accession>D2BBY8</accession>